<dbReference type="PROSITE" id="PS00934">
    <property type="entry name" value="GLYOXALASE_I_1"/>
    <property type="match status" value="1"/>
</dbReference>
<keyword evidence="4" id="KW-1185">Reference proteome</keyword>
<evidence type="ECO:0000313" key="3">
    <source>
        <dbReference type="EMBL" id="MEQ3354414.1"/>
    </source>
</evidence>
<dbReference type="InterPro" id="IPR037523">
    <property type="entry name" value="VOC_core"/>
</dbReference>
<dbReference type="SUPFAM" id="SSF54593">
    <property type="entry name" value="Glyoxalase/Bleomycin resistance protein/Dihydroxybiphenyl dioxygenase"/>
    <property type="match status" value="1"/>
</dbReference>
<dbReference type="PROSITE" id="PS51819">
    <property type="entry name" value="VOC"/>
    <property type="match status" value="1"/>
</dbReference>
<dbReference type="Proteomes" id="UP001481872">
    <property type="component" value="Unassembled WGS sequence"/>
</dbReference>
<reference evidence="3 4" key="1">
    <citation type="submission" date="2024-04" db="EMBL/GenBank/DDBJ databases">
        <title>Human intestinal bacterial collection.</title>
        <authorList>
            <person name="Pauvert C."/>
            <person name="Hitch T.C.A."/>
            <person name="Clavel T."/>
        </authorList>
    </citation>
    <scope>NUCLEOTIDE SEQUENCE [LARGE SCALE GENOMIC DNA]</scope>
    <source>
        <strain evidence="3 4">CLA-SR-H026</strain>
    </source>
</reference>
<organism evidence="3 4">
    <name type="scientific">Aedoeadaptatus acetigenes</name>
    <dbReference type="NCBI Taxonomy" id="2981723"/>
    <lineage>
        <taxon>Bacteria</taxon>
        <taxon>Bacillati</taxon>
        <taxon>Bacillota</taxon>
        <taxon>Tissierellia</taxon>
        <taxon>Tissierellales</taxon>
        <taxon>Peptoniphilaceae</taxon>
        <taxon>Aedoeadaptatus</taxon>
    </lineage>
</organism>
<comment type="caution">
    <text evidence="3">The sequence shown here is derived from an EMBL/GenBank/DDBJ whole genome shotgun (WGS) entry which is preliminary data.</text>
</comment>
<evidence type="ECO:0000256" key="1">
    <source>
        <dbReference type="ARBA" id="ARBA00022723"/>
    </source>
</evidence>
<dbReference type="InterPro" id="IPR018146">
    <property type="entry name" value="Glyoxalase_1_CS"/>
</dbReference>
<dbReference type="Gene3D" id="3.10.180.10">
    <property type="entry name" value="2,3-Dihydroxybiphenyl 1,2-Dioxygenase, domain 1"/>
    <property type="match status" value="1"/>
</dbReference>
<name>A0ABV1J895_9FIRM</name>
<sequence length="150" mass="16582">MIGRIYHVGLTVSDLDRSVAFYRDVLGLEFQGEMVMTGAGTDALFQKKNCKVRLAYLNGSRHVEAPPVELIQFVGEASVKGEPDLFAPSISELCFYTDAIDAVYERLLAKGVDCLSPPVAFDFTDQGFGKSKAFYFKDPDGIILEMMQPL</sequence>
<dbReference type="InterPro" id="IPR029068">
    <property type="entry name" value="Glyas_Bleomycin-R_OHBP_Dase"/>
</dbReference>
<dbReference type="PANTHER" id="PTHR43048">
    <property type="entry name" value="METHYLMALONYL-COA EPIMERASE"/>
    <property type="match status" value="1"/>
</dbReference>
<dbReference type="PANTHER" id="PTHR43048:SF3">
    <property type="entry name" value="METHYLMALONYL-COA EPIMERASE, MITOCHONDRIAL"/>
    <property type="match status" value="1"/>
</dbReference>
<keyword evidence="1" id="KW-0479">Metal-binding</keyword>
<gene>
    <name evidence="3" type="ORF">AAA081_08935</name>
</gene>
<protein>
    <submittedName>
        <fullName evidence="3">VOC family protein</fullName>
    </submittedName>
</protein>
<accession>A0ABV1J895</accession>
<dbReference type="EMBL" id="JBBNPS010000045">
    <property type="protein sequence ID" value="MEQ3354414.1"/>
    <property type="molecule type" value="Genomic_DNA"/>
</dbReference>
<dbReference type="InterPro" id="IPR004360">
    <property type="entry name" value="Glyas_Fos-R_dOase_dom"/>
</dbReference>
<dbReference type="InterPro" id="IPR051785">
    <property type="entry name" value="MMCE/EMCE_epimerase"/>
</dbReference>
<proteinExistence type="predicted"/>
<dbReference type="Pfam" id="PF00903">
    <property type="entry name" value="Glyoxalase"/>
    <property type="match status" value="1"/>
</dbReference>
<evidence type="ECO:0000313" key="4">
    <source>
        <dbReference type="Proteomes" id="UP001481872"/>
    </source>
</evidence>
<feature type="domain" description="VOC" evidence="2">
    <location>
        <begin position="4"/>
        <end position="149"/>
    </location>
</feature>
<dbReference type="RefSeq" id="WP_148472007.1">
    <property type="nucleotide sequence ID" value="NZ_JAOQJD010000002.1"/>
</dbReference>
<evidence type="ECO:0000259" key="2">
    <source>
        <dbReference type="PROSITE" id="PS51819"/>
    </source>
</evidence>